<organism evidence="1 2">
    <name type="scientific">Phytophthora fragariae</name>
    <dbReference type="NCBI Taxonomy" id="53985"/>
    <lineage>
        <taxon>Eukaryota</taxon>
        <taxon>Sar</taxon>
        <taxon>Stramenopiles</taxon>
        <taxon>Oomycota</taxon>
        <taxon>Peronosporomycetes</taxon>
        <taxon>Peronosporales</taxon>
        <taxon>Peronosporaceae</taxon>
        <taxon>Phytophthora</taxon>
    </lineage>
</organism>
<dbReference type="Proteomes" id="UP000476176">
    <property type="component" value="Unassembled WGS sequence"/>
</dbReference>
<evidence type="ECO:0000313" key="1">
    <source>
        <dbReference type="EMBL" id="KAE9156286.1"/>
    </source>
</evidence>
<dbReference type="EMBL" id="QXGC01011026">
    <property type="protein sequence ID" value="KAE9156286.1"/>
    <property type="molecule type" value="Genomic_DNA"/>
</dbReference>
<comment type="caution">
    <text evidence="1">The sequence shown here is derived from an EMBL/GenBank/DDBJ whole genome shotgun (WGS) entry which is preliminary data.</text>
</comment>
<sequence length="84" mass="9149">MNAPPPLVAAARACHLALTTPSAETAHIPPSDCRRQAHFAILRRWISRQSWARRCGNGHCAFGWGDAHAPGGVDGKRLLRVEDN</sequence>
<gene>
    <name evidence="1" type="ORF">PF004_g32654</name>
</gene>
<accession>A0A6G0M6I2</accession>
<protein>
    <submittedName>
        <fullName evidence="1">Uncharacterized protein</fullName>
    </submittedName>
</protein>
<proteinExistence type="predicted"/>
<dbReference type="AlphaFoldDB" id="A0A6G0M6I2"/>
<evidence type="ECO:0000313" key="2">
    <source>
        <dbReference type="Proteomes" id="UP000476176"/>
    </source>
</evidence>
<reference evidence="1 2" key="1">
    <citation type="submission" date="2018-09" db="EMBL/GenBank/DDBJ databases">
        <title>Genomic investigation of the strawberry pathogen Phytophthora fragariae indicates pathogenicity is determined by transcriptional variation in three key races.</title>
        <authorList>
            <person name="Adams T.M."/>
            <person name="Armitage A.D."/>
            <person name="Sobczyk M.K."/>
            <person name="Bates H.J."/>
            <person name="Dunwell J.M."/>
            <person name="Nellist C.F."/>
            <person name="Harrison R.J."/>
        </authorList>
    </citation>
    <scope>NUCLEOTIDE SEQUENCE [LARGE SCALE GENOMIC DNA]</scope>
    <source>
        <strain evidence="1 2">BC-23</strain>
    </source>
</reference>
<name>A0A6G0M6I2_9STRA</name>